<gene>
    <name evidence="2" type="ORF">QWZ18_28720</name>
</gene>
<protein>
    <recommendedName>
        <fullName evidence="1">HTH luxR-type domain-containing protein</fullName>
    </recommendedName>
</protein>
<evidence type="ECO:0000313" key="2">
    <source>
        <dbReference type="EMBL" id="MDN3574568.1"/>
    </source>
</evidence>
<dbReference type="EMBL" id="JAUFPT010000105">
    <property type="protein sequence ID" value="MDN3574568.1"/>
    <property type="molecule type" value="Genomic_DNA"/>
</dbReference>
<dbReference type="Proteomes" id="UP001244297">
    <property type="component" value="Unassembled WGS sequence"/>
</dbReference>
<dbReference type="SMART" id="SM00421">
    <property type="entry name" value="HTH_LUXR"/>
    <property type="match status" value="1"/>
</dbReference>
<evidence type="ECO:0000313" key="3">
    <source>
        <dbReference type="Proteomes" id="UP001244297"/>
    </source>
</evidence>
<dbReference type="Gene3D" id="1.10.10.10">
    <property type="entry name" value="Winged helix-like DNA-binding domain superfamily/Winged helix DNA-binding domain"/>
    <property type="match status" value="1"/>
</dbReference>
<keyword evidence="3" id="KW-1185">Reference proteome</keyword>
<dbReference type="InterPro" id="IPR000792">
    <property type="entry name" value="Tscrpt_reg_LuxR_C"/>
</dbReference>
<dbReference type="RefSeq" id="WP_238293517.1">
    <property type="nucleotide sequence ID" value="NZ_BPQS01000071.1"/>
</dbReference>
<accession>A0ABT8AX64</accession>
<organism evidence="2 3">
    <name type="scientific">Methylobacterium longum</name>
    <dbReference type="NCBI Taxonomy" id="767694"/>
    <lineage>
        <taxon>Bacteria</taxon>
        <taxon>Pseudomonadati</taxon>
        <taxon>Pseudomonadota</taxon>
        <taxon>Alphaproteobacteria</taxon>
        <taxon>Hyphomicrobiales</taxon>
        <taxon>Methylobacteriaceae</taxon>
        <taxon>Methylobacterium</taxon>
    </lineage>
</organism>
<dbReference type="InterPro" id="IPR016032">
    <property type="entry name" value="Sig_transdc_resp-reg_C-effctor"/>
</dbReference>
<dbReference type="InterPro" id="IPR036388">
    <property type="entry name" value="WH-like_DNA-bd_sf"/>
</dbReference>
<name>A0ABT8AX64_9HYPH</name>
<dbReference type="SUPFAM" id="SSF46894">
    <property type="entry name" value="C-terminal effector domain of the bipartite response regulators"/>
    <property type="match status" value="1"/>
</dbReference>
<feature type="domain" description="HTH luxR-type" evidence="1">
    <location>
        <begin position="297"/>
        <end position="354"/>
    </location>
</feature>
<reference evidence="3" key="1">
    <citation type="journal article" date="2019" name="Int. J. Syst. Evol. Microbiol.">
        <title>The Global Catalogue of Microorganisms (GCM) 10K type strain sequencing project: providing services to taxonomists for standard genome sequencing and annotation.</title>
        <authorList>
            <consortium name="The Broad Institute Genomics Platform"/>
            <consortium name="The Broad Institute Genome Sequencing Center for Infectious Disease"/>
            <person name="Wu L."/>
            <person name="Ma J."/>
        </authorList>
    </citation>
    <scope>NUCLEOTIDE SEQUENCE [LARGE SCALE GENOMIC DNA]</scope>
    <source>
        <strain evidence="3">CECT 7806</strain>
    </source>
</reference>
<sequence>MSDAHTQLVDRIYEAAVLPELWPEVLMDLARYGGADAAVLFATDLDSSRFITTANFADTIRAYIEEGWFARTDRTRRLLAKRHAGFVTDLDVFTPEEFAREPVFREFLNPRGFGMGAASVITVPTGDQLVFDVERLTERGPIPPDAVGRLDSVRPHLARAATLSARLRMQTVRAAAQALETVGLPAAVLGRKGRVLAMNRSCEGLLCDLILDGPRLVLTDPAADRLLADALDAVSTEGGRPARSIPVAGRDGQPPTILHLLPIRRAAADLFAAAEAIAVFTPLAMKHVPGLSILEGLFDLTAAEARVARGIAGGSTVAGLSAEFGTSSATVRSQLKAVMAKTGTTRQAELVQLLAGAALPVR</sequence>
<comment type="caution">
    <text evidence="2">The sequence shown here is derived from an EMBL/GenBank/DDBJ whole genome shotgun (WGS) entry which is preliminary data.</text>
</comment>
<proteinExistence type="predicted"/>
<evidence type="ECO:0000259" key="1">
    <source>
        <dbReference type="SMART" id="SM00421"/>
    </source>
</evidence>